<feature type="compositionally biased region" description="Basic and acidic residues" evidence="1">
    <location>
        <begin position="1"/>
        <end position="21"/>
    </location>
</feature>
<keyword evidence="3" id="KW-1185">Reference proteome</keyword>
<accession>A0ABS1YEF8</accession>
<comment type="caution">
    <text evidence="2">The sequence shown here is derived from an EMBL/GenBank/DDBJ whole genome shotgun (WGS) entry which is preliminary data.</text>
</comment>
<proteinExistence type="predicted"/>
<feature type="compositionally biased region" description="Basic and acidic residues" evidence="1">
    <location>
        <begin position="80"/>
        <end position="93"/>
    </location>
</feature>
<sequence>MRDDETGREVRVGERRAEVHADATGTEYRVADRWATVRHEEPRRHEDAGRYEEPRRHEEPGRYEEPRRHEDAGRYQDAGRYGERESYRRDEPAGRPALPVGGVPVPDEWRPPRQRGHQAEPAPERVGRRRVDERYGYPPQDDVPRAGGASPTDRWR</sequence>
<feature type="compositionally biased region" description="Basic and acidic residues" evidence="1">
    <location>
        <begin position="122"/>
        <end position="135"/>
    </location>
</feature>
<name>A0ABS1YEF8_9ACTN</name>
<evidence type="ECO:0000313" key="2">
    <source>
        <dbReference type="EMBL" id="MBM0275624.1"/>
    </source>
</evidence>
<feature type="region of interest" description="Disordered" evidence="1">
    <location>
        <begin position="1"/>
        <end position="156"/>
    </location>
</feature>
<protein>
    <submittedName>
        <fullName evidence="2">Uncharacterized protein</fullName>
    </submittedName>
</protein>
<evidence type="ECO:0000256" key="1">
    <source>
        <dbReference type="SAM" id="MobiDB-lite"/>
    </source>
</evidence>
<gene>
    <name evidence="2" type="ORF">JM949_09275</name>
</gene>
<feature type="compositionally biased region" description="Basic and acidic residues" evidence="1">
    <location>
        <begin position="29"/>
        <end position="74"/>
    </location>
</feature>
<dbReference type="EMBL" id="JAEVHL010000029">
    <property type="protein sequence ID" value="MBM0275624.1"/>
    <property type="molecule type" value="Genomic_DNA"/>
</dbReference>
<dbReference type="RefSeq" id="WP_203148017.1">
    <property type="nucleotide sequence ID" value="NZ_JAEVHL010000029.1"/>
</dbReference>
<evidence type="ECO:0000313" key="3">
    <source>
        <dbReference type="Proteomes" id="UP000622245"/>
    </source>
</evidence>
<organism evidence="2 3">
    <name type="scientific">Micromonospora tarensis</name>
    <dbReference type="NCBI Taxonomy" id="2806100"/>
    <lineage>
        <taxon>Bacteria</taxon>
        <taxon>Bacillati</taxon>
        <taxon>Actinomycetota</taxon>
        <taxon>Actinomycetes</taxon>
        <taxon>Micromonosporales</taxon>
        <taxon>Micromonosporaceae</taxon>
        <taxon>Micromonospora</taxon>
    </lineage>
</organism>
<dbReference type="Proteomes" id="UP000622245">
    <property type="component" value="Unassembled WGS sequence"/>
</dbReference>
<reference evidence="2 3" key="1">
    <citation type="submission" date="2021-01" db="EMBL/GenBank/DDBJ databases">
        <title>Draft genome sequence of Micromonospora sp. strain STR1s_6.</title>
        <authorList>
            <person name="Karlyshev A."/>
            <person name="Jawad R."/>
        </authorList>
    </citation>
    <scope>NUCLEOTIDE SEQUENCE [LARGE SCALE GENOMIC DNA]</scope>
    <source>
        <strain evidence="2 3">STR1S-6</strain>
    </source>
</reference>